<feature type="transmembrane region" description="Helical" evidence="1">
    <location>
        <begin position="138"/>
        <end position="160"/>
    </location>
</feature>
<sequence length="187" mass="20403">MLTPEHLAQLVTARDLSKKVRRAIAVATFDGYAIGAFAVVTLLTGLTDSSALLLGIVMAVVAFVEIRAGNQLRRLELLAPRTLAINQLALAAVLILYAVSRLIASRSAPSAYADYIAADPELGKMLVPIDDLTRQMTVYFYAGLIAIAVVAQGGMALYYYTRPRYLRAYLAQTPTWIIEMQRAGIRL</sequence>
<dbReference type="KEGG" id="hbs:IPV69_07370"/>
<keyword evidence="1" id="KW-1133">Transmembrane helix</keyword>
<accession>A0A7M2X330</accession>
<evidence type="ECO:0000256" key="1">
    <source>
        <dbReference type="SAM" id="Phobius"/>
    </source>
</evidence>
<evidence type="ECO:0000313" key="3">
    <source>
        <dbReference type="Proteomes" id="UP000593765"/>
    </source>
</evidence>
<evidence type="ECO:0000313" key="2">
    <source>
        <dbReference type="EMBL" id="QOV91170.1"/>
    </source>
</evidence>
<feature type="transmembrane region" description="Helical" evidence="1">
    <location>
        <begin position="49"/>
        <end position="66"/>
    </location>
</feature>
<keyword evidence="1" id="KW-0812">Transmembrane</keyword>
<feature type="transmembrane region" description="Helical" evidence="1">
    <location>
        <begin position="78"/>
        <end position="99"/>
    </location>
</feature>
<gene>
    <name evidence="2" type="ORF">IPV69_07370</name>
</gene>
<dbReference type="RefSeq" id="WP_206294324.1">
    <property type="nucleotide sequence ID" value="NZ_CP063458.1"/>
</dbReference>
<organism evidence="2 3">
    <name type="scientific">Humisphaera borealis</name>
    <dbReference type="NCBI Taxonomy" id="2807512"/>
    <lineage>
        <taxon>Bacteria</taxon>
        <taxon>Pseudomonadati</taxon>
        <taxon>Planctomycetota</taxon>
        <taxon>Phycisphaerae</taxon>
        <taxon>Tepidisphaerales</taxon>
        <taxon>Tepidisphaeraceae</taxon>
        <taxon>Humisphaera</taxon>
    </lineage>
</organism>
<protein>
    <submittedName>
        <fullName evidence="2">Uncharacterized protein</fullName>
    </submittedName>
</protein>
<feature type="transmembrane region" description="Helical" evidence="1">
    <location>
        <begin position="23"/>
        <end position="43"/>
    </location>
</feature>
<dbReference type="Proteomes" id="UP000593765">
    <property type="component" value="Chromosome"/>
</dbReference>
<keyword evidence="1" id="KW-0472">Membrane</keyword>
<dbReference type="AlphaFoldDB" id="A0A7M2X330"/>
<proteinExistence type="predicted"/>
<name>A0A7M2X330_9BACT</name>
<dbReference type="EMBL" id="CP063458">
    <property type="protein sequence ID" value="QOV91170.1"/>
    <property type="molecule type" value="Genomic_DNA"/>
</dbReference>
<keyword evidence="3" id="KW-1185">Reference proteome</keyword>
<reference evidence="2 3" key="1">
    <citation type="submission" date="2020-10" db="EMBL/GenBank/DDBJ databases">
        <title>Wide distribution of Phycisphaera-like planctomycetes from WD2101 soil group in peatlands and genome analysis of the first cultivated representative.</title>
        <authorList>
            <person name="Dedysh S.N."/>
            <person name="Beletsky A.V."/>
            <person name="Ivanova A."/>
            <person name="Kulichevskaya I.S."/>
            <person name="Suzina N.E."/>
            <person name="Philippov D.A."/>
            <person name="Rakitin A.L."/>
            <person name="Mardanov A.V."/>
            <person name="Ravin N.V."/>
        </authorList>
    </citation>
    <scope>NUCLEOTIDE SEQUENCE [LARGE SCALE GENOMIC DNA]</scope>
    <source>
        <strain evidence="2 3">M1803</strain>
    </source>
</reference>